<dbReference type="GO" id="GO:0005737">
    <property type="term" value="C:cytoplasm"/>
    <property type="evidence" value="ECO:0007669"/>
    <property type="project" value="TreeGrafter"/>
</dbReference>
<keyword evidence="2" id="KW-0597">Phosphoprotein</keyword>
<evidence type="ECO:0000313" key="5">
    <source>
        <dbReference type="Proteomes" id="UP000553193"/>
    </source>
</evidence>
<dbReference type="EMBL" id="JACIDJ010000003">
    <property type="protein sequence ID" value="MBB3898700.1"/>
    <property type="molecule type" value="Genomic_DNA"/>
</dbReference>
<dbReference type="Gene3D" id="3.30.300.30">
    <property type="match status" value="1"/>
</dbReference>
<gene>
    <name evidence="4" type="ORF">GGQ83_002143</name>
</gene>
<organism evidence="4 5">
    <name type="scientific">Roseococcus suduntuyensis</name>
    <dbReference type="NCBI Taxonomy" id="455361"/>
    <lineage>
        <taxon>Bacteria</taxon>
        <taxon>Pseudomonadati</taxon>
        <taxon>Pseudomonadota</taxon>
        <taxon>Alphaproteobacteria</taxon>
        <taxon>Acetobacterales</taxon>
        <taxon>Roseomonadaceae</taxon>
        <taxon>Roseococcus</taxon>
    </lineage>
</organism>
<dbReference type="PANTHER" id="PTHR45527:SF1">
    <property type="entry name" value="FATTY ACID SYNTHASE"/>
    <property type="match status" value="1"/>
</dbReference>
<dbReference type="InterPro" id="IPR036736">
    <property type="entry name" value="ACP-like_sf"/>
</dbReference>
<dbReference type="SUPFAM" id="SSF56801">
    <property type="entry name" value="Acetyl-CoA synthetase-like"/>
    <property type="match status" value="1"/>
</dbReference>
<sequence length="604" mass="65216">MIPFERAEFDGKMPFERAEFDGTIPARLRRIVEALPEAEALVEDGRALTYAALDAETDRAAASLADLPAGGAVALVFGIGTEAVIALLGALKAGVPAMPIDPAAPPEDVMGLFAQVARIVTAPAQEAWCRDRAGQVPVQVGTAHPAPAQAARTPRPEDPAIIYLTSASTGPAKGVVRTQRSLCWHAGLQTRHHGYAPGERIAHLSSFAFAGSIPAILGGLLAGATVEVFDSRRHGLLGLGRWAAERRITVLPVTPPVLRDLVEARMPERQAWQPRRIIVGGEVLRPEDVTALRDRLGWDCAVVNRLASSEAGMIAEWVVDPAAVQGREAVPVGWPVEDRHVTLVDEQGEPVPLGEIGEIVVSGDYTAIGYWGRPELTAERFRPDPDRPGCFRVFSGDLGRLHPDGMLEHLGRADHMVKIRGYRVELAAVEAVLCRQEGVAEGVVQAVRTSGGDMRLAAWVQPAPGVEINGLALRRRLASQLPDYMLPWRVGVFEALPRSAGNKIARGRLPTLSGTRPDGMAPPVPTRGETEWLLAEIWCEIFEVDEVGREDDFFEFGGDSLDMLQVAAGLYERRAVFITDSDLLEHPRLADMAAAVDRLTEDAA</sequence>
<dbReference type="PANTHER" id="PTHR45527">
    <property type="entry name" value="NONRIBOSOMAL PEPTIDE SYNTHETASE"/>
    <property type="match status" value="1"/>
</dbReference>
<dbReference type="InterPro" id="IPR000873">
    <property type="entry name" value="AMP-dep_synth/lig_dom"/>
</dbReference>
<dbReference type="GO" id="GO:0043041">
    <property type="term" value="P:amino acid activation for nonribosomal peptide biosynthetic process"/>
    <property type="evidence" value="ECO:0007669"/>
    <property type="project" value="TreeGrafter"/>
</dbReference>
<dbReference type="RefSeq" id="WP_184383792.1">
    <property type="nucleotide sequence ID" value="NZ_JACIDJ010000003.1"/>
</dbReference>
<dbReference type="Gene3D" id="1.10.1200.10">
    <property type="entry name" value="ACP-like"/>
    <property type="match status" value="1"/>
</dbReference>
<evidence type="ECO:0000256" key="2">
    <source>
        <dbReference type="ARBA" id="ARBA00022553"/>
    </source>
</evidence>
<evidence type="ECO:0000313" key="4">
    <source>
        <dbReference type="EMBL" id="MBB3898700.1"/>
    </source>
</evidence>
<dbReference type="InterPro" id="IPR009081">
    <property type="entry name" value="PP-bd_ACP"/>
</dbReference>
<keyword evidence="5" id="KW-1185">Reference proteome</keyword>
<dbReference type="Pfam" id="PF00501">
    <property type="entry name" value="AMP-binding"/>
    <property type="match status" value="1"/>
</dbReference>
<feature type="domain" description="Carrier" evidence="3">
    <location>
        <begin position="525"/>
        <end position="600"/>
    </location>
</feature>
<dbReference type="PROSITE" id="PS00012">
    <property type="entry name" value="PHOSPHOPANTETHEINE"/>
    <property type="match status" value="1"/>
</dbReference>
<dbReference type="Gene3D" id="3.40.50.12780">
    <property type="entry name" value="N-terminal domain of ligase-like"/>
    <property type="match status" value="1"/>
</dbReference>
<accession>A0A840AE46</accession>
<comment type="caution">
    <text evidence="4">The sequence shown here is derived from an EMBL/GenBank/DDBJ whole genome shotgun (WGS) entry which is preliminary data.</text>
</comment>
<name>A0A840AE46_9PROT</name>
<dbReference type="InterPro" id="IPR042099">
    <property type="entry name" value="ANL_N_sf"/>
</dbReference>
<reference evidence="4 5" key="1">
    <citation type="submission" date="2020-08" db="EMBL/GenBank/DDBJ databases">
        <title>Genomic Encyclopedia of Type Strains, Phase IV (KMG-IV): sequencing the most valuable type-strain genomes for metagenomic binning, comparative biology and taxonomic classification.</title>
        <authorList>
            <person name="Goeker M."/>
        </authorList>
    </citation>
    <scope>NUCLEOTIDE SEQUENCE [LARGE SCALE GENOMIC DNA]</scope>
    <source>
        <strain evidence="4 5">DSM 19979</strain>
    </source>
</reference>
<dbReference type="InterPro" id="IPR006162">
    <property type="entry name" value="Ppantetheine_attach_site"/>
</dbReference>
<dbReference type="AlphaFoldDB" id="A0A840AE46"/>
<proteinExistence type="predicted"/>
<dbReference type="GO" id="GO:0044550">
    <property type="term" value="P:secondary metabolite biosynthetic process"/>
    <property type="evidence" value="ECO:0007669"/>
    <property type="project" value="TreeGrafter"/>
</dbReference>
<dbReference type="PROSITE" id="PS50075">
    <property type="entry name" value="CARRIER"/>
    <property type="match status" value="1"/>
</dbReference>
<evidence type="ECO:0000259" key="3">
    <source>
        <dbReference type="PROSITE" id="PS50075"/>
    </source>
</evidence>
<dbReference type="SUPFAM" id="SSF47336">
    <property type="entry name" value="ACP-like"/>
    <property type="match status" value="1"/>
</dbReference>
<dbReference type="Pfam" id="PF00550">
    <property type="entry name" value="PP-binding"/>
    <property type="match status" value="1"/>
</dbReference>
<dbReference type="Proteomes" id="UP000553193">
    <property type="component" value="Unassembled WGS sequence"/>
</dbReference>
<keyword evidence="1" id="KW-0596">Phosphopantetheine</keyword>
<evidence type="ECO:0000256" key="1">
    <source>
        <dbReference type="ARBA" id="ARBA00022450"/>
    </source>
</evidence>
<dbReference type="GO" id="GO:0031177">
    <property type="term" value="F:phosphopantetheine binding"/>
    <property type="evidence" value="ECO:0007669"/>
    <property type="project" value="TreeGrafter"/>
</dbReference>
<protein>
    <submittedName>
        <fullName evidence="4">Amino acid adenylation domain-containing protein</fullName>
    </submittedName>
</protein>
<dbReference type="InterPro" id="IPR045851">
    <property type="entry name" value="AMP-bd_C_sf"/>
</dbReference>